<sequence>METVIDTGATTSLREQVTTVGSVIENRWIVLRQLGEGNFGAVYKVEDKKDLGKFYALKLEPLARSDRDPPRMMPLEVTVLRALRDTMAKRHP</sequence>
<accession>A0A915I832</accession>
<dbReference type="InterPro" id="IPR017441">
    <property type="entry name" value="Protein_kinase_ATP_BS"/>
</dbReference>
<keyword evidence="1" id="KW-0547">Nucleotide-binding</keyword>
<dbReference type="GO" id="GO:0004672">
    <property type="term" value="F:protein kinase activity"/>
    <property type="evidence" value="ECO:0007669"/>
    <property type="project" value="InterPro"/>
</dbReference>
<feature type="binding site" evidence="1">
    <location>
        <position position="58"/>
    </location>
    <ligand>
        <name>ATP</name>
        <dbReference type="ChEBI" id="CHEBI:30616"/>
    </ligand>
</feature>
<dbReference type="PROSITE" id="PS00107">
    <property type="entry name" value="PROTEIN_KINASE_ATP"/>
    <property type="match status" value="1"/>
</dbReference>
<reference evidence="4" key="1">
    <citation type="submission" date="2022-11" db="UniProtKB">
        <authorList>
            <consortium name="WormBaseParasite"/>
        </authorList>
    </citation>
    <scope>IDENTIFICATION</scope>
</reference>
<name>A0A915I832_ROMCU</name>
<keyword evidence="3" id="KW-1185">Reference proteome</keyword>
<dbReference type="PROSITE" id="PS50011">
    <property type="entry name" value="PROTEIN_KINASE_DOM"/>
    <property type="match status" value="1"/>
</dbReference>
<dbReference type="GO" id="GO:0005524">
    <property type="term" value="F:ATP binding"/>
    <property type="evidence" value="ECO:0007669"/>
    <property type="project" value="UniProtKB-UniRule"/>
</dbReference>
<dbReference type="Proteomes" id="UP000887565">
    <property type="component" value="Unplaced"/>
</dbReference>
<dbReference type="Gene3D" id="3.30.200.20">
    <property type="entry name" value="Phosphorylase Kinase, domain 1"/>
    <property type="match status" value="1"/>
</dbReference>
<evidence type="ECO:0000313" key="3">
    <source>
        <dbReference type="Proteomes" id="UP000887565"/>
    </source>
</evidence>
<feature type="domain" description="Protein kinase" evidence="2">
    <location>
        <begin position="28"/>
        <end position="92"/>
    </location>
</feature>
<evidence type="ECO:0000259" key="2">
    <source>
        <dbReference type="PROSITE" id="PS50011"/>
    </source>
</evidence>
<dbReference type="InterPro" id="IPR000719">
    <property type="entry name" value="Prot_kinase_dom"/>
</dbReference>
<organism evidence="3 4">
    <name type="scientific">Romanomermis culicivorax</name>
    <name type="common">Nematode worm</name>
    <dbReference type="NCBI Taxonomy" id="13658"/>
    <lineage>
        <taxon>Eukaryota</taxon>
        <taxon>Metazoa</taxon>
        <taxon>Ecdysozoa</taxon>
        <taxon>Nematoda</taxon>
        <taxon>Enoplea</taxon>
        <taxon>Dorylaimia</taxon>
        <taxon>Mermithida</taxon>
        <taxon>Mermithoidea</taxon>
        <taxon>Mermithidae</taxon>
        <taxon>Romanomermis</taxon>
    </lineage>
</organism>
<protein>
    <submittedName>
        <fullName evidence="4">Protein kinase domain-containing protein</fullName>
    </submittedName>
</protein>
<proteinExistence type="predicted"/>
<dbReference type="SUPFAM" id="SSF56112">
    <property type="entry name" value="Protein kinase-like (PK-like)"/>
    <property type="match status" value="1"/>
</dbReference>
<evidence type="ECO:0000256" key="1">
    <source>
        <dbReference type="PROSITE-ProRule" id="PRU10141"/>
    </source>
</evidence>
<evidence type="ECO:0000313" key="4">
    <source>
        <dbReference type="WBParaSite" id="nRc.2.0.1.t10022-RA"/>
    </source>
</evidence>
<dbReference type="WBParaSite" id="nRc.2.0.1.t10022-RA">
    <property type="protein sequence ID" value="nRc.2.0.1.t10022-RA"/>
    <property type="gene ID" value="nRc.2.0.1.g10022"/>
</dbReference>
<keyword evidence="1" id="KW-0067">ATP-binding</keyword>
<dbReference type="AlphaFoldDB" id="A0A915I832"/>
<dbReference type="InterPro" id="IPR011009">
    <property type="entry name" value="Kinase-like_dom_sf"/>
</dbReference>